<evidence type="ECO:0000256" key="1">
    <source>
        <dbReference type="SAM" id="Phobius"/>
    </source>
</evidence>
<name>A0A811G759_9GAMM</name>
<keyword evidence="1" id="KW-0812">Transmembrane</keyword>
<accession>A0A811G759</accession>
<dbReference type="EMBL" id="CADDTS010000013">
    <property type="protein sequence ID" value="CAB1210055.1"/>
    <property type="molecule type" value="Genomic_DNA"/>
</dbReference>
<protein>
    <submittedName>
        <fullName evidence="2">Uncharacterized protein</fullName>
    </submittedName>
</protein>
<dbReference type="Proteomes" id="UP000489961">
    <property type="component" value="Unassembled WGS sequence"/>
</dbReference>
<reference evidence="2 3" key="1">
    <citation type="submission" date="2020-02" db="EMBL/GenBank/DDBJ databases">
        <authorList>
            <person name="Chaudhuri R."/>
        </authorList>
    </citation>
    <scope>NUCLEOTIDE SEQUENCE [LARGE SCALE GENOMIC DNA]</scope>
    <source>
        <strain evidence="2">SFB21</strain>
    </source>
</reference>
<feature type="transmembrane region" description="Helical" evidence="1">
    <location>
        <begin position="23"/>
        <end position="47"/>
    </location>
</feature>
<evidence type="ECO:0000313" key="2">
    <source>
        <dbReference type="EMBL" id="CAB1210055.1"/>
    </source>
</evidence>
<keyword evidence="1" id="KW-1133">Transmembrane helix</keyword>
<sequence length="210" mass="24706">MSKTHLDKIADISNQILNGILKLLGYTLVLVLVVLLILYISLMIWIGQIRDEQNAKRLMMSQTYDHQVFPSLTEHIFFYKRMHVGDSGSWVMVYPLDESTKKEFLERVRLSGKQVNKGGIECIKPTIKKRWKSLHSNIHYVQPDEWSKDHNDHEVHDSFIVYGSEKPIKRVEQACMERSFISLNDVKQRLHPYWAISEKEKLLFSVYEID</sequence>
<dbReference type="AlphaFoldDB" id="A0A811G759"/>
<organism evidence="2 3">
    <name type="scientific">Acinetobacter bouvetii</name>
    <dbReference type="NCBI Taxonomy" id="202951"/>
    <lineage>
        <taxon>Bacteria</taxon>
        <taxon>Pseudomonadati</taxon>
        <taxon>Pseudomonadota</taxon>
        <taxon>Gammaproteobacteria</taxon>
        <taxon>Moraxellales</taxon>
        <taxon>Moraxellaceae</taxon>
        <taxon>Acinetobacter</taxon>
    </lineage>
</organism>
<comment type="caution">
    <text evidence="2">The sequence shown here is derived from an EMBL/GenBank/DDBJ whole genome shotgun (WGS) entry which is preliminary data.</text>
</comment>
<proteinExistence type="predicted"/>
<keyword evidence="1" id="KW-0472">Membrane</keyword>
<gene>
    <name evidence="2" type="ORF">SFB21_0730</name>
</gene>
<dbReference type="RefSeq" id="WP_254592187.1">
    <property type="nucleotide sequence ID" value="NZ_CADDTS010000013.1"/>
</dbReference>
<evidence type="ECO:0000313" key="3">
    <source>
        <dbReference type="Proteomes" id="UP000489961"/>
    </source>
</evidence>